<dbReference type="SUPFAM" id="SSF69287">
    <property type="entry name" value="Urease metallochaperone UreE, N-terminal domain"/>
    <property type="match status" value="1"/>
</dbReference>
<dbReference type="Gene3D" id="3.30.70.790">
    <property type="entry name" value="UreE, C-terminal domain"/>
    <property type="match status" value="1"/>
</dbReference>
<dbReference type="Pfam" id="PF05194">
    <property type="entry name" value="UreE_C"/>
    <property type="match status" value="1"/>
</dbReference>
<organism evidence="7 8">
    <name type="scientific">Paracoccus albicereus</name>
    <dbReference type="NCBI Taxonomy" id="2922394"/>
    <lineage>
        <taxon>Bacteria</taxon>
        <taxon>Pseudomonadati</taxon>
        <taxon>Pseudomonadota</taxon>
        <taxon>Alphaproteobacteria</taxon>
        <taxon>Rhodobacterales</taxon>
        <taxon>Paracoccaceae</taxon>
        <taxon>Paracoccus</taxon>
    </lineage>
</organism>
<dbReference type="SUPFAM" id="SSF69737">
    <property type="entry name" value="Urease metallochaperone UreE, C-terminal domain"/>
    <property type="match status" value="1"/>
</dbReference>
<keyword evidence="2 5" id="KW-0963">Cytoplasm</keyword>
<dbReference type="HAMAP" id="MF_00822">
    <property type="entry name" value="UreE"/>
    <property type="match status" value="1"/>
</dbReference>
<dbReference type="Pfam" id="PF02814">
    <property type="entry name" value="UreE_N"/>
    <property type="match status" value="1"/>
</dbReference>
<evidence type="ECO:0000256" key="2">
    <source>
        <dbReference type="ARBA" id="ARBA00022490"/>
    </source>
</evidence>
<dbReference type="Proteomes" id="UP001203945">
    <property type="component" value="Unassembled WGS sequence"/>
</dbReference>
<dbReference type="InterPro" id="IPR007864">
    <property type="entry name" value="UreE_C_dom"/>
</dbReference>
<dbReference type="Gene3D" id="2.60.260.20">
    <property type="entry name" value="Urease metallochaperone UreE, N-terminal domain"/>
    <property type="match status" value="1"/>
</dbReference>
<dbReference type="InterPro" id="IPR012406">
    <property type="entry name" value="UreE"/>
</dbReference>
<keyword evidence="3 5" id="KW-0533">Nickel</keyword>
<evidence type="ECO:0000256" key="3">
    <source>
        <dbReference type="ARBA" id="ARBA00022596"/>
    </source>
</evidence>
<protein>
    <recommendedName>
        <fullName evidence="5">Urease accessory protein UreE</fullName>
    </recommendedName>
</protein>
<dbReference type="EMBL" id="JAKZEU010000002">
    <property type="protein sequence ID" value="MCQ0970259.1"/>
    <property type="molecule type" value="Genomic_DNA"/>
</dbReference>
<accession>A0ABT1MPN3</accession>
<comment type="function">
    <text evidence="5">Involved in urease metallocenter assembly. Binds nickel. Probably functions as a nickel donor during metallocenter assembly.</text>
</comment>
<evidence type="ECO:0000313" key="7">
    <source>
        <dbReference type="EMBL" id="MCQ0970259.1"/>
    </source>
</evidence>
<reference evidence="7 8" key="1">
    <citation type="submission" date="2022-03" db="EMBL/GenBank/DDBJ databases">
        <authorList>
            <person name="He Y."/>
        </authorList>
    </citation>
    <scope>NUCLEOTIDE SEQUENCE [LARGE SCALE GENOMIC DNA]</scope>
    <source>
        <strain evidence="7 8">TK19116</strain>
    </source>
</reference>
<gene>
    <name evidence="5" type="primary">ureE</name>
    <name evidence="7" type="ORF">MLD63_07470</name>
</gene>
<sequence length="155" mass="16648">MYVLADGDLLGTTNVVLKPGHGRKVVGRVVLDYEGRCLRRKRLTTEGGAHFMVDLPQTVSLAPGEAFGLGGGAVIEVVEAHEPVLRIAGDLPRLAWHIGNRHCPCELGGDRLVIRADPVLEAMLVQLGAEITRAFAPFRPEGGAYGHGRTFGHTH</sequence>
<feature type="domain" description="UreE urease accessory N-terminal" evidence="6">
    <location>
        <begin position="11"/>
        <end position="75"/>
    </location>
</feature>
<dbReference type="PIRSF" id="PIRSF036402">
    <property type="entry name" value="Ureas_acces_UreE"/>
    <property type="match status" value="1"/>
</dbReference>
<evidence type="ECO:0000256" key="1">
    <source>
        <dbReference type="ARBA" id="ARBA00004496"/>
    </source>
</evidence>
<comment type="caution">
    <text evidence="7">The sequence shown here is derived from an EMBL/GenBank/DDBJ whole genome shotgun (WGS) entry which is preliminary data.</text>
</comment>
<evidence type="ECO:0000256" key="5">
    <source>
        <dbReference type="HAMAP-Rule" id="MF_00822"/>
    </source>
</evidence>
<dbReference type="InterPro" id="IPR004029">
    <property type="entry name" value="UreE_N"/>
</dbReference>
<evidence type="ECO:0000313" key="8">
    <source>
        <dbReference type="Proteomes" id="UP001203945"/>
    </source>
</evidence>
<dbReference type="InterPro" id="IPR036118">
    <property type="entry name" value="UreE_N_sf"/>
</dbReference>
<comment type="subcellular location">
    <subcellularLocation>
        <location evidence="1 5">Cytoplasm</location>
    </subcellularLocation>
</comment>
<keyword evidence="4 5" id="KW-0143">Chaperone</keyword>
<proteinExistence type="inferred from homology"/>
<comment type="similarity">
    <text evidence="5">Belongs to the UreE family.</text>
</comment>
<evidence type="ECO:0000256" key="4">
    <source>
        <dbReference type="ARBA" id="ARBA00023186"/>
    </source>
</evidence>
<evidence type="ECO:0000259" key="6">
    <source>
        <dbReference type="SMART" id="SM00988"/>
    </source>
</evidence>
<keyword evidence="8" id="KW-1185">Reference proteome</keyword>
<name>A0ABT1MPN3_9RHOB</name>
<dbReference type="SMART" id="SM00988">
    <property type="entry name" value="UreE_N"/>
    <property type="match status" value="1"/>
</dbReference>
<dbReference type="RefSeq" id="WP_255329241.1">
    <property type="nucleotide sequence ID" value="NZ_JAKZEU010000002.1"/>
</dbReference>